<protein>
    <submittedName>
        <fullName evidence="7">TonB family protein</fullName>
    </submittedName>
</protein>
<dbReference type="EMBL" id="JAPTGG010000001">
    <property type="protein sequence ID" value="MCZ0863768.1"/>
    <property type="molecule type" value="Genomic_DNA"/>
</dbReference>
<proteinExistence type="predicted"/>
<dbReference type="NCBIfam" id="TIGR01352">
    <property type="entry name" value="tonB_Cterm"/>
    <property type="match status" value="1"/>
</dbReference>
<dbReference type="SUPFAM" id="SSF74653">
    <property type="entry name" value="TolA/TonB C-terminal domain"/>
    <property type="match status" value="1"/>
</dbReference>
<evidence type="ECO:0000313" key="8">
    <source>
        <dbReference type="Proteomes" id="UP001069090"/>
    </source>
</evidence>
<dbReference type="PANTHER" id="PTHR34978:SF3">
    <property type="entry name" value="SLR0241 PROTEIN"/>
    <property type="match status" value="1"/>
</dbReference>
<evidence type="ECO:0000313" key="7">
    <source>
        <dbReference type="EMBL" id="MCZ0863768.1"/>
    </source>
</evidence>
<dbReference type="Proteomes" id="UP001069090">
    <property type="component" value="Unassembled WGS sequence"/>
</dbReference>
<name>A0A9J6RHL8_9GAMM</name>
<dbReference type="Pfam" id="PF03544">
    <property type="entry name" value="TonB_C"/>
    <property type="match status" value="1"/>
</dbReference>
<accession>A0A9J6RHL8</accession>
<evidence type="ECO:0000256" key="1">
    <source>
        <dbReference type="ARBA" id="ARBA00004167"/>
    </source>
</evidence>
<evidence type="ECO:0000256" key="4">
    <source>
        <dbReference type="ARBA" id="ARBA00023136"/>
    </source>
</evidence>
<dbReference type="PROSITE" id="PS52015">
    <property type="entry name" value="TONB_CTD"/>
    <property type="match status" value="1"/>
</dbReference>
<dbReference type="Pfam" id="PF05569">
    <property type="entry name" value="Peptidase_M56"/>
    <property type="match status" value="1"/>
</dbReference>
<dbReference type="CDD" id="cd07341">
    <property type="entry name" value="M56_BlaR1_MecR1_like"/>
    <property type="match status" value="1"/>
</dbReference>
<keyword evidence="2 5" id="KW-0812">Transmembrane</keyword>
<gene>
    <name evidence="7" type="ORF">O0V09_01065</name>
</gene>
<evidence type="ECO:0000259" key="6">
    <source>
        <dbReference type="PROSITE" id="PS52015"/>
    </source>
</evidence>
<evidence type="ECO:0000256" key="5">
    <source>
        <dbReference type="SAM" id="Phobius"/>
    </source>
</evidence>
<dbReference type="RefSeq" id="WP_258329912.1">
    <property type="nucleotide sequence ID" value="NZ_JAPTGG010000001.1"/>
</dbReference>
<dbReference type="InterPro" id="IPR006260">
    <property type="entry name" value="TonB/TolA_C"/>
</dbReference>
<feature type="transmembrane region" description="Helical" evidence="5">
    <location>
        <begin position="6"/>
        <end position="29"/>
    </location>
</feature>
<comment type="subcellular location">
    <subcellularLocation>
        <location evidence="1">Membrane</location>
        <topology evidence="1">Single-pass membrane protein</topology>
    </subcellularLocation>
</comment>
<dbReference type="AlphaFoldDB" id="A0A9J6RHL8"/>
<dbReference type="GO" id="GO:0055085">
    <property type="term" value="P:transmembrane transport"/>
    <property type="evidence" value="ECO:0007669"/>
    <property type="project" value="InterPro"/>
</dbReference>
<feature type="transmembrane region" description="Helical" evidence="5">
    <location>
        <begin position="41"/>
        <end position="63"/>
    </location>
</feature>
<comment type="caution">
    <text evidence="7">The sequence shown here is derived from an EMBL/GenBank/DDBJ whole genome shotgun (WGS) entry which is preliminary data.</text>
</comment>
<dbReference type="PANTHER" id="PTHR34978">
    <property type="entry name" value="POSSIBLE SENSOR-TRANSDUCER PROTEIN BLAR"/>
    <property type="match status" value="1"/>
</dbReference>
<reference evidence="7 8" key="1">
    <citation type="submission" date="2022-12" db="EMBL/GenBank/DDBJ databases">
        <title>Dasania phycosphaerae sp. nov., isolated from particulate material of the south coast of Korea.</title>
        <authorList>
            <person name="Jiang Y."/>
        </authorList>
    </citation>
    <scope>NUCLEOTIDE SEQUENCE [LARGE SCALE GENOMIC DNA]</scope>
    <source>
        <strain evidence="7 8">GY-19</strain>
    </source>
</reference>
<sequence>MAYELISVYGLTTLLIKAGIILIISYSFYEQFELSPAYTRHNIWLYSLISLALLPLLSSLLPAIEWPILSINNPPVVSEASKISLFSAQNLIGLYLLVLAVKLLRLSYEVLRIAMVSSRGVDVSAHYQPYTTQFSSKKVTIKTSAEIDSPLTWGCIKPVILLPERAMHWNQQEITMVLMHELAHITRRDWLSQLLGQLVGILYWPIPGIQSVLTRMSLEAERSADDEVLRIGTAAPDYAGLLVKQARITQLQASVALGKPSELNLRVNHIISRYIDRSHVNTLRKIIIALCWLSLMPLAAIKVTAKIHEDNWHYRPLQITKIIPPSHSTGFADDVINKKPIRPIVIGTPPEFIDHSVSTNIDIAVNTVNPAKINSDTTLTKRPLNSNKLTLLKNGLAKYPPRALAKNLEGYALVEYDINTQGQAINGRVIRSSHRVFNKAALSAISQYLYTPVQVNDVATEVLGIQEKFVFKLSSSKSDALTSNPRASPN</sequence>
<dbReference type="GO" id="GO:0016020">
    <property type="term" value="C:membrane"/>
    <property type="evidence" value="ECO:0007669"/>
    <property type="project" value="UniProtKB-SubCell"/>
</dbReference>
<keyword evidence="3 5" id="KW-1133">Transmembrane helix</keyword>
<keyword evidence="4 5" id="KW-0472">Membrane</keyword>
<dbReference type="InterPro" id="IPR052173">
    <property type="entry name" value="Beta-lactam_resp_regulator"/>
</dbReference>
<evidence type="ECO:0000256" key="2">
    <source>
        <dbReference type="ARBA" id="ARBA00022692"/>
    </source>
</evidence>
<feature type="domain" description="TonB C-terminal" evidence="6">
    <location>
        <begin position="384"/>
        <end position="480"/>
    </location>
</feature>
<keyword evidence="8" id="KW-1185">Reference proteome</keyword>
<evidence type="ECO:0000256" key="3">
    <source>
        <dbReference type="ARBA" id="ARBA00022989"/>
    </source>
</evidence>
<organism evidence="7 8">
    <name type="scientific">Dasania phycosphaerae</name>
    <dbReference type="NCBI Taxonomy" id="2950436"/>
    <lineage>
        <taxon>Bacteria</taxon>
        <taxon>Pseudomonadati</taxon>
        <taxon>Pseudomonadota</taxon>
        <taxon>Gammaproteobacteria</taxon>
        <taxon>Cellvibrionales</taxon>
        <taxon>Spongiibacteraceae</taxon>
        <taxon>Dasania</taxon>
    </lineage>
</organism>
<dbReference type="InterPro" id="IPR037682">
    <property type="entry name" value="TonB_C"/>
</dbReference>
<dbReference type="Gene3D" id="3.30.1150.10">
    <property type="match status" value="1"/>
</dbReference>
<dbReference type="InterPro" id="IPR008756">
    <property type="entry name" value="Peptidase_M56"/>
</dbReference>